<dbReference type="PIRSF" id="PIRSF016055">
    <property type="entry name" value="NADH-UbQ_OxRdtase_B_su"/>
    <property type="match status" value="1"/>
</dbReference>
<evidence type="ECO:0000256" key="5">
    <source>
        <dbReference type="ARBA" id="ARBA00022630"/>
    </source>
</evidence>
<organism evidence="18 19">
    <name type="scientific">Shewanella baltica (strain OS155 / ATCC BAA-1091)</name>
    <dbReference type="NCBI Taxonomy" id="325240"/>
    <lineage>
        <taxon>Bacteria</taxon>
        <taxon>Pseudomonadati</taxon>
        <taxon>Pseudomonadota</taxon>
        <taxon>Gammaproteobacteria</taxon>
        <taxon>Alteromonadales</taxon>
        <taxon>Shewanellaceae</taxon>
        <taxon>Shewanella</taxon>
    </lineage>
</organism>
<reference evidence="18 19" key="1">
    <citation type="submission" date="2007-02" db="EMBL/GenBank/DDBJ databases">
        <title>Complete sequence of chromosome of Shewanella baltica OS155.</title>
        <authorList>
            <consortium name="US DOE Joint Genome Institute"/>
            <person name="Copeland A."/>
            <person name="Lucas S."/>
            <person name="Lapidus A."/>
            <person name="Barry K."/>
            <person name="Detter J.C."/>
            <person name="Glavina del Rio T."/>
            <person name="Hammon N."/>
            <person name="Israni S."/>
            <person name="Dalin E."/>
            <person name="Tice H."/>
            <person name="Pitluck S."/>
            <person name="Sims D.R."/>
            <person name="Brettin T."/>
            <person name="Bruce D."/>
            <person name="Han C."/>
            <person name="Tapia R."/>
            <person name="Brainard J."/>
            <person name="Schmutz J."/>
            <person name="Larimer F."/>
            <person name="Land M."/>
            <person name="Hauser L."/>
            <person name="Kyrpides N."/>
            <person name="Mikhailova N."/>
            <person name="Brettar I."/>
            <person name="Klappenbach J."/>
            <person name="Konstantinidis K."/>
            <person name="Rodrigues J."/>
            <person name="Tiedje J."/>
            <person name="Richardson P."/>
        </authorList>
    </citation>
    <scope>NUCLEOTIDE SEQUENCE [LARGE SCALE GENOMIC DNA]</scope>
    <source>
        <strain evidence="19">OS155 / ATCC BAA-1091</strain>
    </source>
</reference>
<comment type="subcellular location">
    <subcellularLocation>
        <location evidence="16">Cell inner membrane</location>
        <topology evidence="16">Multi-pass membrane protein</topology>
    </subcellularLocation>
</comment>
<keyword evidence="11 16" id="KW-0915">Sodium</keyword>
<dbReference type="GO" id="GO:0005886">
    <property type="term" value="C:plasma membrane"/>
    <property type="evidence" value="ECO:0007669"/>
    <property type="project" value="UniProtKB-SubCell"/>
</dbReference>
<dbReference type="GO" id="GO:0016655">
    <property type="term" value="F:oxidoreductase activity, acting on NAD(P)H, quinone or similar compound as acceptor"/>
    <property type="evidence" value="ECO:0007669"/>
    <property type="project" value="UniProtKB-UniRule"/>
</dbReference>
<dbReference type="RefSeq" id="WP_011845865.1">
    <property type="nucleotide sequence ID" value="NC_009052.1"/>
</dbReference>
<evidence type="ECO:0000256" key="1">
    <source>
        <dbReference type="ARBA" id="ARBA00022448"/>
    </source>
</evidence>
<dbReference type="InterPro" id="IPR010966">
    <property type="entry name" value="NqrB"/>
</dbReference>
<feature type="modified residue" description="FMN phosphoryl threonine" evidence="16 17">
    <location>
        <position position="236"/>
    </location>
</feature>
<keyword evidence="6 16" id="KW-0288">FMN</keyword>
<evidence type="ECO:0000256" key="13">
    <source>
        <dbReference type="ARBA" id="ARBA00023075"/>
    </source>
</evidence>
<evidence type="ECO:0000256" key="2">
    <source>
        <dbReference type="ARBA" id="ARBA00022475"/>
    </source>
</evidence>
<keyword evidence="14 16" id="KW-0472">Membrane</keyword>
<gene>
    <name evidence="16" type="primary">nqrB</name>
    <name evidence="18" type="ordered locus">Sbal_0755</name>
</gene>
<evidence type="ECO:0000313" key="18">
    <source>
        <dbReference type="EMBL" id="ABN60281.1"/>
    </source>
</evidence>
<dbReference type="GO" id="GO:0010181">
    <property type="term" value="F:FMN binding"/>
    <property type="evidence" value="ECO:0007669"/>
    <property type="project" value="InterPro"/>
</dbReference>
<dbReference type="GO" id="GO:0022904">
    <property type="term" value="P:respiratory electron transport chain"/>
    <property type="evidence" value="ECO:0007669"/>
    <property type="project" value="InterPro"/>
</dbReference>
<comment type="cofactor">
    <cofactor evidence="16 17">
        <name>FMN</name>
        <dbReference type="ChEBI" id="CHEBI:58210"/>
    </cofactor>
</comment>
<feature type="transmembrane region" description="Helical" evidence="16">
    <location>
        <begin position="121"/>
        <end position="147"/>
    </location>
</feature>
<keyword evidence="13 16" id="KW-0830">Ubiquinone</keyword>
<evidence type="ECO:0000256" key="10">
    <source>
        <dbReference type="ARBA" id="ARBA00023027"/>
    </source>
</evidence>
<evidence type="ECO:0000256" key="14">
    <source>
        <dbReference type="ARBA" id="ARBA00023136"/>
    </source>
</evidence>
<evidence type="ECO:0000256" key="12">
    <source>
        <dbReference type="ARBA" id="ARBA00023065"/>
    </source>
</evidence>
<dbReference type="EMBL" id="CP000563">
    <property type="protein sequence ID" value="ABN60281.1"/>
    <property type="molecule type" value="Genomic_DNA"/>
</dbReference>
<feature type="transmembrane region" description="Helical" evidence="16">
    <location>
        <begin position="266"/>
        <end position="292"/>
    </location>
</feature>
<evidence type="ECO:0000256" key="11">
    <source>
        <dbReference type="ARBA" id="ARBA00023053"/>
    </source>
</evidence>
<evidence type="ECO:0000256" key="7">
    <source>
        <dbReference type="ARBA" id="ARBA00022692"/>
    </source>
</evidence>
<dbReference type="InterPro" id="IPR004338">
    <property type="entry name" value="NqrB/RnfD"/>
</dbReference>
<dbReference type="AlphaFoldDB" id="A3D0L8"/>
<comment type="catalytic activity">
    <reaction evidence="16">
        <text>a ubiquinone + n Na(+)(in) + NADH + H(+) = a ubiquinol + n Na(+)(out) + NAD(+)</text>
        <dbReference type="Rhea" id="RHEA:47748"/>
        <dbReference type="Rhea" id="RHEA-COMP:9565"/>
        <dbReference type="Rhea" id="RHEA-COMP:9566"/>
        <dbReference type="ChEBI" id="CHEBI:15378"/>
        <dbReference type="ChEBI" id="CHEBI:16389"/>
        <dbReference type="ChEBI" id="CHEBI:17976"/>
        <dbReference type="ChEBI" id="CHEBI:29101"/>
        <dbReference type="ChEBI" id="CHEBI:57540"/>
        <dbReference type="ChEBI" id="CHEBI:57945"/>
        <dbReference type="EC" id="7.2.1.1"/>
    </reaction>
</comment>
<comment type="function">
    <text evidence="16">NQR complex catalyzes the reduction of ubiquinone-1 to ubiquinol by two successive reactions, coupled with the transport of Na(+) ions from the cytoplasm to the periplasm. NqrA to NqrE are probably involved in the second step, the conversion of ubisemiquinone to ubiquinol.</text>
</comment>
<feature type="transmembrane region" description="Helical" evidence="16">
    <location>
        <begin position="383"/>
        <end position="403"/>
    </location>
</feature>
<evidence type="ECO:0000256" key="9">
    <source>
        <dbReference type="ARBA" id="ARBA00022989"/>
    </source>
</evidence>
<feature type="transmembrane region" description="Helical" evidence="16">
    <location>
        <begin position="360"/>
        <end position="377"/>
    </location>
</feature>
<dbReference type="PANTHER" id="PTHR30578">
    <property type="entry name" value="ELECTRON TRANSPORT COMPLEX PROTEIN RNFD"/>
    <property type="match status" value="1"/>
</dbReference>
<dbReference type="NCBIfam" id="TIGR01937">
    <property type="entry name" value="nqrB"/>
    <property type="match status" value="1"/>
</dbReference>
<proteinExistence type="inferred from homology"/>
<feature type="transmembrane region" description="Helical" evidence="16">
    <location>
        <begin position="197"/>
        <end position="215"/>
    </location>
</feature>
<comment type="similarity">
    <text evidence="16">Belongs to the NqrB/RnfD family.</text>
</comment>
<dbReference type="HAMAP" id="MF_00426">
    <property type="entry name" value="NqrB"/>
    <property type="match status" value="1"/>
</dbReference>
<dbReference type="HOGENOM" id="CLU_042020_1_1_6"/>
<evidence type="ECO:0000256" key="15">
    <source>
        <dbReference type="ARBA" id="ARBA00023201"/>
    </source>
</evidence>
<keyword evidence="9 16" id="KW-1133">Transmembrane helix</keyword>
<keyword evidence="2 16" id="KW-1003">Cell membrane</keyword>
<keyword evidence="8 16" id="KW-1278">Translocase</keyword>
<dbReference type="KEGG" id="sbl:Sbal_0755"/>
<dbReference type="Pfam" id="PF03116">
    <property type="entry name" value="NQR2_RnfD_RnfE"/>
    <property type="match status" value="1"/>
</dbReference>
<keyword evidence="5 16" id="KW-0285">Flavoprotein</keyword>
<dbReference type="OrthoDB" id="9776359at2"/>
<name>A3D0L8_SHEB5</name>
<feature type="transmembrane region" description="Helical" evidence="16">
    <location>
        <begin position="299"/>
        <end position="318"/>
    </location>
</feature>
<sequence precursor="true">MTKQVKKPDLQQAADLQEATDLQEEYYATGKSMKGFLRSLVIASGHSTKGKVHVRDAIDVKRTMTLVGLCLLPAILFGLYNIGLQAQLALAGGLSTPDTWKLEIFNTLFGGLSQDTGILGLFLYGLSFYLPIYLTALLTSLFWEVVFARVRGQELHEGFFVTALLFTLILPVSTPLWLVAMGISFGVVVAKELFGGMGYNFLNPALAGLAFIYFAYPSEVATIKQLVAVDGFSGATALAQTAAGKLSFADYSWFSAFSDPNWWNNFFGFTVGAIGETSTLAILVGGSLLLISRLADWRIVLGVLLGMIATATLCNYIGSSSNDMMAMPWTWHLVTGGFALAMMFMATDPVTTSYTRQGKFAYGALIGFMTVLIRVANPKMPEGVMLAILFANLWAPLFDYLVARANIKRRLKRHGL</sequence>
<evidence type="ECO:0000313" key="19">
    <source>
        <dbReference type="Proteomes" id="UP000001557"/>
    </source>
</evidence>
<evidence type="ECO:0000256" key="17">
    <source>
        <dbReference type="PIRSR" id="PIRSR016055-50"/>
    </source>
</evidence>
<dbReference type="STRING" id="325240.Sbal_0755"/>
<evidence type="ECO:0000256" key="8">
    <source>
        <dbReference type="ARBA" id="ARBA00022967"/>
    </source>
</evidence>
<keyword evidence="7 16" id="KW-0812">Transmembrane</keyword>
<accession>A3D0L8</accession>
<feature type="transmembrane region" description="Helical" evidence="16">
    <location>
        <begin position="227"/>
        <end position="246"/>
    </location>
</feature>
<dbReference type="GO" id="GO:0006814">
    <property type="term" value="P:sodium ion transport"/>
    <property type="evidence" value="ECO:0007669"/>
    <property type="project" value="UniProtKB-UniRule"/>
</dbReference>
<evidence type="ECO:0000256" key="16">
    <source>
        <dbReference type="HAMAP-Rule" id="MF_00426"/>
    </source>
</evidence>
<evidence type="ECO:0000256" key="4">
    <source>
        <dbReference type="ARBA" id="ARBA00022553"/>
    </source>
</evidence>
<dbReference type="PANTHER" id="PTHR30578:SF1">
    <property type="entry name" value="NA(+)-TRANSLOCATING NADH-QUINONE REDUCTASE SUBUNIT B"/>
    <property type="match status" value="1"/>
</dbReference>
<keyword evidence="15 16" id="KW-0739">Sodium transport</keyword>
<protein>
    <recommendedName>
        <fullName evidence="16">Na(+)-translocating NADH-quinone reductase subunit B</fullName>
        <shortName evidence="16">Na(+)-NQR subunit B</shortName>
        <shortName evidence="16">Na(+)-translocating NQR subunit B</shortName>
        <ecNumber evidence="16">7.2.1.1</ecNumber>
    </recommendedName>
    <alternativeName>
        <fullName evidence="16">NQR complex subunit B</fullName>
    </alternativeName>
    <alternativeName>
        <fullName evidence="16">NQR-1 subunit B</fullName>
    </alternativeName>
</protein>
<dbReference type="NCBIfam" id="NF003756">
    <property type="entry name" value="PRK05349.1"/>
    <property type="match status" value="1"/>
</dbReference>
<keyword evidence="10 16" id="KW-0520">NAD</keyword>
<dbReference type="Proteomes" id="UP000001557">
    <property type="component" value="Chromosome"/>
</dbReference>
<evidence type="ECO:0000256" key="6">
    <source>
        <dbReference type="ARBA" id="ARBA00022643"/>
    </source>
</evidence>
<feature type="transmembrane region" description="Helical" evidence="16">
    <location>
        <begin position="330"/>
        <end position="348"/>
    </location>
</feature>
<dbReference type="GO" id="GO:0055085">
    <property type="term" value="P:transmembrane transport"/>
    <property type="evidence" value="ECO:0007669"/>
    <property type="project" value="InterPro"/>
</dbReference>
<comment type="subunit">
    <text evidence="16">Composed of six subunits; NqrA, NqrB, NqrC, NqrD, NqrE and NqrF.</text>
</comment>
<keyword evidence="19" id="KW-1185">Reference proteome</keyword>
<evidence type="ECO:0000256" key="3">
    <source>
        <dbReference type="ARBA" id="ARBA00022519"/>
    </source>
</evidence>
<feature type="transmembrane region" description="Helical" evidence="16">
    <location>
        <begin position="63"/>
        <end position="82"/>
    </location>
</feature>
<keyword evidence="3 16" id="KW-0997">Cell inner membrane</keyword>
<keyword evidence="4 16" id="KW-0597">Phosphoprotein</keyword>
<keyword evidence="12 16" id="KW-0406">Ion transport</keyword>
<feature type="transmembrane region" description="Helical" evidence="16">
    <location>
        <begin position="159"/>
        <end position="185"/>
    </location>
</feature>
<keyword evidence="1 16" id="KW-0813">Transport</keyword>
<dbReference type="EC" id="7.2.1.1" evidence="16"/>